<evidence type="ECO:0000313" key="6">
    <source>
        <dbReference type="Proteomes" id="UP000221734"/>
    </source>
</evidence>
<evidence type="ECO:0008006" key="8">
    <source>
        <dbReference type="Google" id="ProtNLM"/>
    </source>
</evidence>
<gene>
    <name evidence="4" type="ORF">KsCSTR_45920</name>
    <name evidence="5" type="ORF">KSMBR1_2453</name>
    <name evidence="3" type="ORF">kustc0804</name>
</gene>
<dbReference type="InterPro" id="IPR035093">
    <property type="entry name" value="RelE/ParE_toxin_dom_sf"/>
</dbReference>
<evidence type="ECO:0000313" key="3">
    <source>
        <dbReference type="EMBL" id="CAJ71549.1"/>
    </source>
</evidence>
<proteinExistence type="inferred from homology"/>
<name>Q1PWF2_KUEST</name>
<evidence type="ECO:0000256" key="1">
    <source>
        <dbReference type="ARBA" id="ARBA00006226"/>
    </source>
</evidence>
<reference evidence="4 7" key="5">
    <citation type="submission" date="2020-02" db="EMBL/GenBank/DDBJ databases">
        <title>Newly sequenced genome of strain CSTR1 showed variability in Candidatus Kuenenia stuttgartiensis genomes.</title>
        <authorList>
            <person name="Ding C."/>
            <person name="Adrian L."/>
        </authorList>
    </citation>
    <scope>NUCLEOTIDE SEQUENCE [LARGE SCALE GENOMIC DNA]</scope>
    <source>
        <strain evidence="4 7">CSTR1</strain>
    </source>
</reference>
<dbReference type="Proteomes" id="UP000221734">
    <property type="component" value="Chromosome Kuenenia_stuttgartiensis_MBR1"/>
</dbReference>
<evidence type="ECO:0000313" key="7">
    <source>
        <dbReference type="Proteomes" id="UP000501926"/>
    </source>
</evidence>
<keyword evidence="2" id="KW-1277">Toxin-antitoxin system</keyword>
<dbReference type="RefSeq" id="WP_099325599.1">
    <property type="nucleotide sequence ID" value="NZ_CP049055.1"/>
</dbReference>
<reference evidence="3" key="1">
    <citation type="journal article" date="2006" name="Nature">
        <title>Deciphering the evolution and metabolism of an anammox bacterium from a community genome.</title>
        <authorList>
            <person name="Strous M."/>
            <person name="Pelletier E."/>
            <person name="Mangenot S."/>
            <person name="Rattei T."/>
            <person name="Lehner A."/>
            <person name="Taylor M.W."/>
            <person name="Horn M."/>
            <person name="Daims H."/>
            <person name="Bartol-Mavel D."/>
            <person name="Wincker P."/>
            <person name="Barbe V."/>
            <person name="Fonknechten N."/>
            <person name="Vallenet D."/>
            <person name="Segurens B."/>
            <person name="Schenowitz-Truong C."/>
            <person name="Medigue C."/>
            <person name="Collingro A."/>
            <person name="Snel B."/>
            <person name="Dutilh B.E."/>
            <person name="OpDenCamp H.J.M."/>
            <person name="vanDerDrift C."/>
            <person name="Cirpus I."/>
            <person name="vanDePas-Schoonen K.T."/>
            <person name="Harhangi H.R."/>
            <person name="vanNiftrik L."/>
            <person name="Schmid M."/>
            <person name="Keltjens J."/>
            <person name="vanDeVossenberg J."/>
            <person name="Kartal B."/>
            <person name="Meier H."/>
            <person name="Frishman D."/>
            <person name="Huynen M.A."/>
            <person name="Mewes H."/>
            <person name="Weissenbach J."/>
            <person name="Jetten M.S.M."/>
            <person name="Wagner M."/>
            <person name="LePaslier D."/>
        </authorList>
    </citation>
    <scope>NUCLEOTIDE SEQUENCE</scope>
</reference>
<evidence type="ECO:0000256" key="2">
    <source>
        <dbReference type="ARBA" id="ARBA00022649"/>
    </source>
</evidence>
<protein>
    <recommendedName>
        <fullName evidence="8">Plasmid stabilization system protein</fullName>
    </recommendedName>
</protein>
<reference evidence="6" key="3">
    <citation type="submission" date="2017-10" db="EMBL/GenBank/DDBJ databases">
        <authorList>
            <person name="Frank J."/>
        </authorList>
    </citation>
    <scope>NUCLEOTIDE SEQUENCE [LARGE SCALE GENOMIC DNA]</scope>
</reference>
<dbReference type="KEGG" id="kst:KSMBR1_2453"/>
<dbReference type="Proteomes" id="UP000501926">
    <property type="component" value="Chromosome"/>
</dbReference>
<dbReference type="InterPro" id="IPR007712">
    <property type="entry name" value="RelE/ParE_toxin"/>
</dbReference>
<reference evidence="3" key="2">
    <citation type="submission" date="2006-01" db="EMBL/GenBank/DDBJ databases">
        <authorList>
            <person name="Genoscope"/>
        </authorList>
    </citation>
    <scope>NUCLEOTIDE SEQUENCE</scope>
</reference>
<dbReference type="PANTHER" id="PTHR35601:SF1">
    <property type="entry name" value="TOXIN RELE"/>
    <property type="match status" value="1"/>
</dbReference>
<evidence type="ECO:0000313" key="5">
    <source>
        <dbReference type="EMBL" id="SOH04940.1"/>
    </source>
</evidence>
<evidence type="ECO:0000313" key="4">
    <source>
        <dbReference type="EMBL" id="QII13971.1"/>
    </source>
</evidence>
<dbReference type="EMBL" id="CP049055">
    <property type="protein sequence ID" value="QII13971.1"/>
    <property type="molecule type" value="Genomic_DNA"/>
</dbReference>
<organism evidence="3">
    <name type="scientific">Kuenenia stuttgartiensis</name>
    <dbReference type="NCBI Taxonomy" id="174633"/>
    <lineage>
        <taxon>Bacteria</taxon>
        <taxon>Pseudomonadati</taxon>
        <taxon>Planctomycetota</taxon>
        <taxon>Candidatus Brocadiia</taxon>
        <taxon>Candidatus Brocadiales</taxon>
        <taxon>Candidatus Brocadiaceae</taxon>
        <taxon>Candidatus Kuenenia</taxon>
    </lineage>
</organism>
<accession>Q1PWF2</accession>
<dbReference type="PANTHER" id="PTHR35601">
    <property type="entry name" value="TOXIN RELE"/>
    <property type="match status" value="1"/>
</dbReference>
<keyword evidence="6" id="KW-1185">Reference proteome</keyword>
<sequence>MNYNLVYTYRAERDIKKLDSSIKNRIGNALLKLRDNPLLYSEKLSDPALGTYKFRMGDYRVIFDIEGSELLFSELAIEGKFIKD</sequence>
<dbReference type="SUPFAM" id="SSF143011">
    <property type="entry name" value="RelE-like"/>
    <property type="match status" value="1"/>
</dbReference>
<comment type="similarity">
    <text evidence="1">Belongs to the RelE toxin family.</text>
</comment>
<dbReference type="EMBL" id="CT573073">
    <property type="protein sequence ID" value="CAJ71549.1"/>
    <property type="molecule type" value="Genomic_DNA"/>
</dbReference>
<dbReference type="OrthoDB" id="9805098at2"/>
<dbReference type="Pfam" id="PF05016">
    <property type="entry name" value="ParE_toxin"/>
    <property type="match status" value="1"/>
</dbReference>
<reference evidence="5" key="4">
    <citation type="submission" date="2017-10" db="EMBL/GenBank/DDBJ databases">
        <authorList>
            <person name="Banno H."/>
            <person name="Chua N.-H."/>
        </authorList>
    </citation>
    <scope>NUCLEOTIDE SEQUENCE [LARGE SCALE GENOMIC DNA]</scope>
    <source>
        <strain evidence="5">Kuenenia_mbr1_ru-nijmegen</strain>
    </source>
</reference>
<dbReference type="AlphaFoldDB" id="Q1PWF2"/>
<dbReference type="Gene3D" id="3.30.2310.20">
    <property type="entry name" value="RelE-like"/>
    <property type="match status" value="1"/>
</dbReference>
<dbReference type="EMBL" id="LT934425">
    <property type="protein sequence ID" value="SOH04940.1"/>
    <property type="molecule type" value="Genomic_DNA"/>
</dbReference>